<accession>A0AA36GH34</accession>
<dbReference type="EMBL" id="CATQJL010000001">
    <property type="protein sequence ID" value="CAJ0590993.1"/>
    <property type="molecule type" value="Genomic_DNA"/>
</dbReference>
<organism evidence="1 2">
    <name type="scientific">Cylicocyclus nassatus</name>
    <name type="common">Nematode worm</name>
    <dbReference type="NCBI Taxonomy" id="53992"/>
    <lineage>
        <taxon>Eukaryota</taxon>
        <taxon>Metazoa</taxon>
        <taxon>Ecdysozoa</taxon>
        <taxon>Nematoda</taxon>
        <taxon>Chromadorea</taxon>
        <taxon>Rhabditida</taxon>
        <taxon>Rhabditina</taxon>
        <taxon>Rhabditomorpha</taxon>
        <taxon>Strongyloidea</taxon>
        <taxon>Strongylidae</taxon>
        <taxon>Cylicocyclus</taxon>
    </lineage>
</organism>
<gene>
    <name evidence="1" type="ORF">CYNAS_LOCUS2976</name>
</gene>
<dbReference type="Proteomes" id="UP001176961">
    <property type="component" value="Unassembled WGS sequence"/>
</dbReference>
<evidence type="ECO:0000313" key="1">
    <source>
        <dbReference type="EMBL" id="CAJ0590993.1"/>
    </source>
</evidence>
<sequence length="287" mass="32917">MGEAINWDMNEAEIGIKCGSLINWPHCEQEAPQGQGRLDQFLVKQSPTSVVISIASEKELLQGQTVYLLVKFNHDKRKEEADYLSREFSYVQFDAKRNKYFAADKLHITKEKQEWLASRAKDVVVITPSLDEAEVLPLYRLKNLFSHFPKTAHVFPQGFTDLKSDESISRCSEEEQVFAVMKRSPGFDNLCDTDIVYLEKTSIEDVCYQEDILQQIDNEPESVPMELDGVYEPQLMDIDADVPTTSDGRGNHGLVHYCREIIRKQERSQLTIDRLLQGEESLQKPVL</sequence>
<comment type="caution">
    <text evidence="1">The sequence shown here is derived from an EMBL/GenBank/DDBJ whole genome shotgun (WGS) entry which is preliminary data.</text>
</comment>
<dbReference type="AlphaFoldDB" id="A0AA36GH34"/>
<protein>
    <submittedName>
        <fullName evidence="1">Uncharacterized protein</fullName>
    </submittedName>
</protein>
<name>A0AA36GH34_CYLNA</name>
<reference evidence="1" key="1">
    <citation type="submission" date="2023-07" db="EMBL/GenBank/DDBJ databases">
        <authorList>
            <consortium name="CYATHOMIX"/>
        </authorList>
    </citation>
    <scope>NUCLEOTIDE SEQUENCE</scope>
    <source>
        <strain evidence="1">N/A</strain>
    </source>
</reference>
<keyword evidence="2" id="KW-1185">Reference proteome</keyword>
<evidence type="ECO:0000313" key="2">
    <source>
        <dbReference type="Proteomes" id="UP001176961"/>
    </source>
</evidence>
<proteinExistence type="predicted"/>